<keyword evidence="3" id="KW-0328">Glycosyltransferase</keyword>
<evidence type="ECO:0000256" key="4">
    <source>
        <dbReference type="ARBA" id="ARBA00022679"/>
    </source>
</evidence>
<evidence type="ECO:0000256" key="9">
    <source>
        <dbReference type="SAM" id="Phobius"/>
    </source>
</evidence>
<feature type="transmembrane region" description="Helical" evidence="9">
    <location>
        <begin position="420"/>
        <end position="438"/>
    </location>
</feature>
<keyword evidence="4" id="KW-0808">Transferase</keyword>
<dbReference type="PANTHER" id="PTHR33908">
    <property type="entry name" value="MANNOSYLTRANSFERASE YKCB-RELATED"/>
    <property type="match status" value="1"/>
</dbReference>
<dbReference type="OrthoDB" id="9761985at2"/>
<evidence type="ECO:0000313" key="11">
    <source>
        <dbReference type="Proteomes" id="UP000316095"/>
    </source>
</evidence>
<dbReference type="GO" id="GO:0005886">
    <property type="term" value="C:plasma membrane"/>
    <property type="evidence" value="ECO:0007669"/>
    <property type="project" value="UniProtKB-SubCell"/>
</dbReference>
<comment type="caution">
    <text evidence="10">The sequence shown here is derived from an EMBL/GenBank/DDBJ whole genome shotgun (WGS) entry which is preliminary data.</text>
</comment>
<sequence>MVLLMSQSKLSFYPRIRRLFRWRTEWIVILAGLIVRVCYLSMLTRTPLWEYYHADHAFYKVWGLSIAQEQLSQGHLFEQGPLYAYWLGGLYYAVGDSDAMIVSLQMLAGIHLGCVIFWIGRRLWNEQAAVLAGLLAVTYGPLLYFEGLVMKSWLSPWLTACVCLLMLKVLDETNNNSSRYGNWERVFYCSLAGGLTGLLCLVRENHLLMLVPVALTIWLGMKPLSRFQRAGLMSIALVTCLCVTLPATLHNTIVGRQLVWITSGGGEVLFMGWGPEATGYYQNPSFVRPDPFLEHEDFRLEASRRLGKPVSYAESSSFWSRTAIQDMVTNLPRSLQLLIRKSVILLNDYEIPDSDFYAVAKQIHPLLQYLPTWSWLIGLAVIGLFLGIGNDRRFLIVAGFLLVHVLTILLTYNFSRFRLGMTPFLCLFAAIAIVWILRGSEKGPRIVASFPARLMMLVAAFVISLWTWMPPPDYQQLEFAVMEENFLKRLQDRESYYREAGELTEQRSSQKINADSAYELGIAWMNALQPFRAEKWFRHGLEQNASHSQCWFYLGVLQAKRGQFGKAVSTFQQCAKIDSANADVWANLGSAYFHQALQGNLTLQQRQNYLLRAKDAYRSGLDVEAKNITCLQGIRMIQWALQEDD</sequence>
<feature type="transmembrane region" description="Helical" evidence="9">
    <location>
        <begin position="20"/>
        <end position="42"/>
    </location>
</feature>
<proteinExistence type="predicted"/>
<evidence type="ECO:0000256" key="3">
    <source>
        <dbReference type="ARBA" id="ARBA00022676"/>
    </source>
</evidence>
<dbReference type="GO" id="GO:0009103">
    <property type="term" value="P:lipopolysaccharide biosynthetic process"/>
    <property type="evidence" value="ECO:0007669"/>
    <property type="project" value="UniProtKB-ARBA"/>
</dbReference>
<dbReference type="GO" id="GO:0016763">
    <property type="term" value="F:pentosyltransferase activity"/>
    <property type="evidence" value="ECO:0007669"/>
    <property type="project" value="TreeGrafter"/>
</dbReference>
<evidence type="ECO:0000256" key="1">
    <source>
        <dbReference type="ARBA" id="ARBA00004651"/>
    </source>
</evidence>
<evidence type="ECO:0000256" key="6">
    <source>
        <dbReference type="ARBA" id="ARBA00022989"/>
    </source>
</evidence>
<dbReference type="EMBL" id="SJPG01000001">
    <property type="protein sequence ID" value="TWT61513.1"/>
    <property type="molecule type" value="Genomic_DNA"/>
</dbReference>
<accession>A0A5C5XGV3</accession>
<keyword evidence="2" id="KW-1003">Cell membrane</keyword>
<dbReference type="Proteomes" id="UP000316095">
    <property type="component" value="Unassembled WGS sequence"/>
</dbReference>
<keyword evidence="11" id="KW-1185">Reference proteome</keyword>
<feature type="transmembrane region" description="Helical" evidence="9">
    <location>
        <begin position="450"/>
        <end position="469"/>
    </location>
</feature>
<organism evidence="10 11">
    <name type="scientific">Rubinisphaera italica</name>
    <dbReference type="NCBI Taxonomy" id="2527969"/>
    <lineage>
        <taxon>Bacteria</taxon>
        <taxon>Pseudomonadati</taxon>
        <taxon>Planctomycetota</taxon>
        <taxon>Planctomycetia</taxon>
        <taxon>Planctomycetales</taxon>
        <taxon>Planctomycetaceae</taxon>
        <taxon>Rubinisphaera</taxon>
    </lineage>
</organism>
<dbReference type="InterPro" id="IPR050297">
    <property type="entry name" value="LipidA_mod_glycosyltrf_83"/>
</dbReference>
<keyword evidence="6 9" id="KW-1133">Transmembrane helix</keyword>
<dbReference type="InterPro" id="IPR019734">
    <property type="entry name" value="TPR_rpt"/>
</dbReference>
<keyword evidence="7 9" id="KW-0472">Membrane</keyword>
<keyword evidence="8" id="KW-0802">TPR repeat</keyword>
<dbReference type="InterPro" id="IPR011990">
    <property type="entry name" value="TPR-like_helical_dom_sf"/>
</dbReference>
<gene>
    <name evidence="10" type="ORF">Pan54_22490</name>
</gene>
<feature type="transmembrane region" description="Helical" evidence="9">
    <location>
        <begin position="207"/>
        <end position="224"/>
    </location>
</feature>
<feature type="transmembrane region" description="Helical" evidence="9">
    <location>
        <begin position="366"/>
        <end position="387"/>
    </location>
</feature>
<evidence type="ECO:0000313" key="10">
    <source>
        <dbReference type="EMBL" id="TWT61513.1"/>
    </source>
</evidence>
<evidence type="ECO:0000256" key="5">
    <source>
        <dbReference type="ARBA" id="ARBA00022692"/>
    </source>
</evidence>
<dbReference type="Gene3D" id="1.25.40.10">
    <property type="entry name" value="Tetratricopeptide repeat domain"/>
    <property type="match status" value="1"/>
</dbReference>
<feature type="transmembrane region" description="Helical" evidence="9">
    <location>
        <begin position="128"/>
        <end position="147"/>
    </location>
</feature>
<comment type="subcellular location">
    <subcellularLocation>
        <location evidence="1">Cell membrane</location>
        <topology evidence="1">Multi-pass membrane protein</topology>
    </subcellularLocation>
</comment>
<feature type="transmembrane region" description="Helical" evidence="9">
    <location>
        <begin position="231"/>
        <end position="249"/>
    </location>
</feature>
<feature type="transmembrane region" description="Helical" evidence="9">
    <location>
        <begin position="99"/>
        <end position="119"/>
    </location>
</feature>
<evidence type="ECO:0000256" key="2">
    <source>
        <dbReference type="ARBA" id="ARBA00022475"/>
    </source>
</evidence>
<dbReference type="PROSITE" id="PS50005">
    <property type="entry name" value="TPR"/>
    <property type="match status" value="1"/>
</dbReference>
<keyword evidence="5 9" id="KW-0812">Transmembrane</keyword>
<reference evidence="10 11" key="1">
    <citation type="submission" date="2019-02" db="EMBL/GenBank/DDBJ databases">
        <title>Deep-cultivation of Planctomycetes and their phenomic and genomic characterization uncovers novel biology.</title>
        <authorList>
            <person name="Wiegand S."/>
            <person name="Jogler M."/>
            <person name="Boedeker C."/>
            <person name="Pinto D."/>
            <person name="Vollmers J."/>
            <person name="Rivas-Marin E."/>
            <person name="Kohn T."/>
            <person name="Peeters S.H."/>
            <person name="Heuer A."/>
            <person name="Rast P."/>
            <person name="Oberbeckmann S."/>
            <person name="Bunk B."/>
            <person name="Jeske O."/>
            <person name="Meyerdierks A."/>
            <person name="Storesund J.E."/>
            <person name="Kallscheuer N."/>
            <person name="Luecker S."/>
            <person name="Lage O.M."/>
            <person name="Pohl T."/>
            <person name="Merkel B.J."/>
            <person name="Hornburger P."/>
            <person name="Mueller R.-W."/>
            <person name="Bruemmer F."/>
            <person name="Labrenz M."/>
            <person name="Spormann A.M."/>
            <person name="Op Den Camp H."/>
            <person name="Overmann J."/>
            <person name="Amann R."/>
            <person name="Jetten M.S.M."/>
            <person name="Mascher T."/>
            <person name="Medema M.H."/>
            <person name="Devos D.P."/>
            <person name="Kaster A.-K."/>
            <person name="Ovreas L."/>
            <person name="Rohde M."/>
            <person name="Galperin M.Y."/>
            <person name="Jogler C."/>
        </authorList>
    </citation>
    <scope>NUCLEOTIDE SEQUENCE [LARGE SCALE GENOMIC DNA]</scope>
    <source>
        <strain evidence="10 11">Pan54</strain>
    </source>
</reference>
<dbReference type="SUPFAM" id="SSF48452">
    <property type="entry name" value="TPR-like"/>
    <property type="match status" value="1"/>
</dbReference>
<dbReference type="SMART" id="SM00028">
    <property type="entry name" value="TPR"/>
    <property type="match status" value="2"/>
</dbReference>
<feature type="transmembrane region" description="Helical" evidence="9">
    <location>
        <begin position="394"/>
        <end position="414"/>
    </location>
</feature>
<evidence type="ECO:0000256" key="7">
    <source>
        <dbReference type="ARBA" id="ARBA00023136"/>
    </source>
</evidence>
<name>A0A5C5XGV3_9PLAN</name>
<protein>
    <submittedName>
        <fullName evidence="10">Uncharacterized protein</fullName>
    </submittedName>
</protein>
<feature type="repeat" description="TPR" evidence="8">
    <location>
        <begin position="548"/>
        <end position="581"/>
    </location>
</feature>
<dbReference type="AlphaFoldDB" id="A0A5C5XGV3"/>
<dbReference type="PANTHER" id="PTHR33908:SF11">
    <property type="entry name" value="MEMBRANE PROTEIN"/>
    <property type="match status" value="1"/>
</dbReference>
<evidence type="ECO:0000256" key="8">
    <source>
        <dbReference type="PROSITE-ProRule" id="PRU00339"/>
    </source>
</evidence>